<dbReference type="SMART" id="SM00322">
    <property type="entry name" value="KH"/>
    <property type="match status" value="2"/>
</dbReference>
<dbReference type="AlphaFoldDB" id="A0A8X6NB10"/>
<evidence type="ECO:0000256" key="1">
    <source>
        <dbReference type="PROSITE-ProRule" id="PRU00117"/>
    </source>
</evidence>
<dbReference type="Pfam" id="PF00013">
    <property type="entry name" value="KH_1"/>
    <property type="match status" value="2"/>
</dbReference>
<dbReference type="SUPFAM" id="SSF54791">
    <property type="entry name" value="Eukaryotic type KH-domain (KH-domain type I)"/>
    <property type="match status" value="2"/>
</dbReference>
<gene>
    <name evidence="4" type="primary">Hdlbp</name>
    <name evidence="4" type="ORF">NPIL_644771</name>
</gene>
<dbReference type="EMBL" id="BMAW01102332">
    <property type="protein sequence ID" value="GFT03745.1"/>
    <property type="molecule type" value="Genomic_DNA"/>
</dbReference>
<evidence type="ECO:0000256" key="2">
    <source>
        <dbReference type="SAM" id="MobiDB-lite"/>
    </source>
</evidence>
<feature type="domain" description="K Homology" evidence="3">
    <location>
        <begin position="30"/>
        <end position="99"/>
    </location>
</feature>
<dbReference type="InterPro" id="IPR004088">
    <property type="entry name" value="KH_dom_type_1"/>
</dbReference>
<dbReference type="OrthoDB" id="10027144at2759"/>
<evidence type="ECO:0000313" key="4">
    <source>
        <dbReference type="EMBL" id="GFT03745.1"/>
    </source>
</evidence>
<name>A0A8X6NB10_NEPPI</name>
<feature type="compositionally biased region" description="Basic and acidic residues" evidence="2">
    <location>
        <begin position="188"/>
        <end position="198"/>
    </location>
</feature>
<organism evidence="4 5">
    <name type="scientific">Nephila pilipes</name>
    <name type="common">Giant wood spider</name>
    <name type="synonym">Nephila maculata</name>
    <dbReference type="NCBI Taxonomy" id="299642"/>
    <lineage>
        <taxon>Eukaryota</taxon>
        <taxon>Metazoa</taxon>
        <taxon>Ecdysozoa</taxon>
        <taxon>Arthropoda</taxon>
        <taxon>Chelicerata</taxon>
        <taxon>Arachnida</taxon>
        <taxon>Araneae</taxon>
        <taxon>Araneomorphae</taxon>
        <taxon>Entelegynae</taxon>
        <taxon>Araneoidea</taxon>
        <taxon>Nephilidae</taxon>
        <taxon>Nephila</taxon>
    </lineage>
</organism>
<sequence>MKDELTAAEKEAIAKEKTRIQNIYEERKQNCQSFSIKVPKNQCKYFIEPRGKPIQEIFQETGVSVEMPPPDFQSDIITLRGEQASDPKHHRYFVTRGTEVLKQISNDYGGVTVSIPKIGSNIGKVFLKWSKYFFKPAKQVFHEIVKDLEVMVTVECIIPQGHHFIVLGTRGSKVQTIQRQLNVTVKFPGHENPEDADKVMTNGDAHADVSPEDQPNPGWQSFVVPYRRSGPTSATCRHIWKQSVTRRETTTLTHD</sequence>
<dbReference type="Proteomes" id="UP000887013">
    <property type="component" value="Unassembled WGS sequence"/>
</dbReference>
<feature type="region of interest" description="Disordered" evidence="2">
    <location>
        <begin position="188"/>
        <end position="221"/>
    </location>
</feature>
<dbReference type="CDD" id="cd22408">
    <property type="entry name" value="KH-I_Vigilin_rpt4"/>
    <property type="match status" value="1"/>
</dbReference>
<dbReference type="GO" id="GO:0010468">
    <property type="term" value="P:regulation of gene expression"/>
    <property type="evidence" value="ECO:0007669"/>
    <property type="project" value="UniProtKB-ARBA"/>
</dbReference>
<dbReference type="PROSITE" id="PS50084">
    <property type="entry name" value="KH_TYPE_1"/>
    <property type="match status" value="2"/>
</dbReference>
<dbReference type="Gene3D" id="3.30.1370.10">
    <property type="entry name" value="K Homology domain, type 1"/>
    <property type="match status" value="2"/>
</dbReference>
<feature type="domain" description="K Homology" evidence="3">
    <location>
        <begin position="150"/>
        <end position="208"/>
    </location>
</feature>
<dbReference type="GO" id="GO:0003723">
    <property type="term" value="F:RNA binding"/>
    <property type="evidence" value="ECO:0007669"/>
    <property type="project" value="UniProtKB-UniRule"/>
</dbReference>
<keyword evidence="1" id="KW-0694">RNA-binding</keyword>
<accession>A0A8X6NB10</accession>
<proteinExistence type="predicted"/>
<reference evidence="4" key="1">
    <citation type="submission" date="2020-08" db="EMBL/GenBank/DDBJ databases">
        <title>Multicomponent nature underlies the extraordinary mechanical properties of spider dragline silk.</title>
        <authorList>
            <person name="Kono N."/>
            <person name="Nakamura H."/>
            <person name="Mori M."/>
            <person name="Yoshida Y."/>
            <person name="Ohtoshi R."/>
            <person name="Malay A.D."/>
            <person name="Moran D.A.P."/>
            <person name="Tomita M."/>
            <person name="Numata K."/>
            <person name="Arakawa K."/>
        </authorList>
    </citation>
    <scope>NUCLEOTIDE SEQUENCE</scope>
</reference>
<dbReference type="InterPro" id="IPR036612">
    <property type="entry name" value="KH_dom_type_1_sf"/>
</dbReference>
<keyword evidence="5" id="KW-1185">Reference proteome</keyword>
<comment type="caution">
    <text evidence="4">The sequence shown here is derived from an EMBL/GenBank/DDBJ whole genome shotgun (WGS) entry which is preliminary data.</text>
</comment>
<evidence type="ECO:0000313" key="5">
    <source>
        <dbReference type="Proteomes" id="UP000887013"/>
    </source>
</evidence>
<protein>
    <submittedName>
        <fullName evidence="4">Vigilin</fullName>
    </submittedName>
</protein>
<dbReference type="InterPro" id="IPR004087">
    <property type="entry name" value="KH_dom"/>
</dbReference>
<evidence type="ECO:0000259" key="3">
    <source>
        <dbReference type="SMART" id="SM00322"/>
    </source>
</evidence>